<comment type="similarity">
    <text evidence="1">Belongs to the ATP-dependent AMP-binding enzyme family.</text>
</comment>
<dbReference type="PANTHER" id="PTHR43272">
    <property type="entry name" value="LONG-CHAIN-FATTY-ACID--COA LIGASE"/>
    <property type="match status" value="1"/>
</dbReference>
<evidence type="ECO:0000256" key="1">
    <source>
        <dbReference type="ARBA" id="ARBA00006432"/>
    </source>
</evidence>
<sequence length="681" mass="73202">MATVGHVDEKGILWKASQPGKFTDSFNSCPTLWHTIEASGKQNASRPAAGQRPVLTTTIVDGFEKVTLGEFEWVTYGKYLEQVEHLAAGLVGAVPTLSPKDTVVLYADTQRAWMMSAYASWRQGLVVGTIYATLGEEGALFGINQSKCKLVFADSKLLKVLSKIASKFKYLKDIVSITEPPAEALAAIEAAGIRVHKMEALIEAGAKKPVAATPSKPEDTAVLMYTSGTTGNPKGVLLSHQAILAVVAATCSPTSAVMLHGRPLLRQDTVYLAYLPLAHIMELAVEVTHFAIGAKVGYGNPGTLAPTSPKMLQTKPPQIGDAQMLEPTVFVAAPAVLDRLLIAIKAKFAATKPFVQRMIAAGIKSGEANFDQGGVGTKHCIAKLIFKKAQKLLGGRVEVMLTGSAPLGVEVQKYVQTVFNCPVRQGYGLTETCAATCIALAEDNSTACVGPPQESACIRLRDWEEGNYLNSDLTSAVGMRRGEILIGGPTVAQGYLVDASDPDPEIVAKNQDDFVTIDGIRYFCTGDIGQFTPRGNLQIIDRKKDLVKLQMGEYVALSKVENAIKSSKFTALPMVHATSSMSYCIALICPNIPTLKKTAAELGVDGELAAMCVEPKLLDAVLKDVQAVCKASGLQRFEIPTKVVLIEELWTPDNDMLTAVQKLKRRQILEKHKAQVDAVYV</sequence>
<dbReference type="GO" id="GO:0004467">
    <property type="term" value="F:long-chain fatty acid-CoA ligase activity"/>
    <property type="evidence" value="ECO:0007669"/>
    <property type="project" value="UniProtKB-EC"/>
</dbReference>
<keyword evidence="2" id="KW-0436">Ligase</keyword>
<comment type="catalytic activity">
    <reaction evidence="5">
        <text>a long-chain fatty acid + ATP + CoA = a long-chain fatty acyl-CoA + AMP + diphosphate</text>
        <dbReference type="Rhea" id="RHEA:15421"/>
        <dbReference type="ChEBI" id="CHEBI:30616"/>
        <dbReference type="ChEBI" id="CHEBI:33019"/>
        <dbReference type="ChEBI" id="CHEBI:57287"/>
        <dbReference type="ChEBI" id="CHEBI:57560"/>
        <dbReference type="ChEBI" id="CHEBI:83139"/>
        <dbReference type="ChEBI" id="CHEBI:456215"/>
        <dbReference type="EC" id="6.2.1.3"/>
    </reaction>
</comment>
<dbReference type="SUPFAM" id="SSF56801">
    <property type="entry name" value="Acetyl-CoA synthetase-like"/>
    <property type="match status" value="1"/>
</dbReference>
<dbReference type="Proteomes" id="UP001515480">
    <property type="component" value="Unassembled WGS sequence"/>
</dbReference>
<evidence type="ECO:0000313" key="8">
    <source>
        <dbReference type="Proteomes" id="UP001515480"/>
    </source>
</evidence>
<reference evidence="7 8" key="1">
    <citation type="journal article" date="2024" name="Science">
        <title>Giant polyketide synthase enzymes in the biosynthesis of giant marine polyether toxins.</title>
        <authorList>
            <person name="Fallon T.R."/>
            <person name="Shende V.V."/>
            <person name="Wierzbicki I.H."/>
            <person name="Pendleton A.L."/>
            <person name="Watervoot N.F."/>
            <person name="Auber R.P."/>
            <person name="Gonzalez D.J."/>
            <person name="Wisecaver J.H."/>
            <person name="Moore B.S."/>
        </authorList>
    </citation>
    <scope>NUCLEOTIDE SEQUENCE [LARGE SCALE GENOMIC DNA]</scope>
    <source>
        <strain evidence="7 8">12B1</strain>
    </source>
</reference>
<evidence type="ECO:0000256" key="5">
    <source>
        <dbReference type="ARBA" id="ARBA00036813"/>
    </source>
</evidence>
<protein>
    <recommendedName>
        <fullName evidence="6">AMP-dependent synthetase/ligase domain-containing protein</fullName>
    </recommendedName>
</protein>
<comment type="caution">
    <text evidence="7">The sequence shown here is derived from an EMBL/GenBank/DDBJ whole genome shotgun (WGS) entry which is preliminary data.</text>
</comment>
<keyword evidence="8" id="KW-1185">Reference proteome</keyword>
<evidence type="ECO:0000256" key="2">
    <source>
        <dbReference type="ARBA" id="ARBA00022598"/>
    </source>
</evidence>
<name>A0AB34JAL9_PRYPA</name>
<dbReference type="AlphaFoldDB" id="A0AB34JAL9"/>
<evidence type="ECO:0000313" key="7">
    <source>
        <dbReference type="EMBL" id="KAL1518661.1"/>
    </source>
</evidence>
<dbReference type="InterPro" id="IPR042099">
    <property type="entry name" value="ANL_N_sf"/>
</dbReference>
<dbReference type="Pfam" id="PF00501">
    <property type="entry name" value="AMP-binding"/>
    <property type="match status" value="1"/>
</dbReference>
<dbReference type="Gene3D" id="3.40.50.12780">
    <property type="entry name" value="N-terminal domain of ligase-like"/>
    <property type="match status" value="1"/>
</dbReference>
<dbReference type="InterPro" id="IPR020845">
    <property type="entry name" value="AMP-binding_CS"/>
</dbReference>
<dbReference type="GO" id="GO:0016020">
    <property type="term" value="C:membrane"/>
    <property type="evidence" value="ECO:0007669"/>
    <property type="project" value="TreeGrafter"/>
</dbReference>
<dbReference type="PROSITE" id="PS00455">
    <property type="entry name" value="AMP_BINDING"/>
    <property type="match status" value="1"/>
</dbReference>
<dbReference type="GO" id="GO:0005783">
    <property type="term" value="C:endoplasmic reticulum"/>
    <property type="evidence" value="ECO:0007669"/>
    <property type="project" value="TreeGrafter"/>
</dbReference>
<organism evidence="7 8">
    <name type="scientific">Prymnesium parvum</name>
    <name type="common">Toxic golden alga</name>
    <dbReference type="NCBI Taxonomy" id="97485"/>
    <lineage>
        <taxon>Eukaryota</taxon>
        <taxon>Haptista</taxon>
        <taxon>Haptophyta</taxon>
        <taxon>Prymnesiophyceae</taxon>
        <taxon>Prymnesiales</taxon>
        <taxon>Prymnesiaceae</taxon>
        <taxon>Prymnesium</taxon>
    </lineage>
</organism>
<gene>
    <name evidence="7" type="ORF">AB1Y20_002949</name>
</gene>
<evidence type="ECO:0000259" key="6">
    <source>
        <dbReference type="Pfam" id="PF00501"/>
    </source>
</evidence>
<keyword evidence="3" id="KW-0547">Nucleotide-binding</keyword>
<accession>A0AB34JAL9</accession>
<evidence type="ECO:0000256" key="4">
    <source>
        <dbReference type="ARBA" id="ARBA00022840"/>
    </source>
</evidence>
<dbReference type="EMBL" id="JBGBPQ010000010">
    <property type="protein sequence ID" value="KAL1518661.1"/>
    <property type="molecule type" value="Genomic_DNA"/>
</dbReference>
<proteinExistence type="inferred from homology"/>
<keyword evidence="4" id="KW-0067">ATP-binding</keyword>
<dbReference type="PANTHER" id="PTHR43272:SF83">
    <property type="entry name" value="ACYL-COA SYNTHETASE LONG-CHAIN, ISOFORM J"/>
    <property type="match status" value="1"/>
</dbReference>
<evidence type="ECO:0000256" key="3">
    <source>
        <dbReference type="ARBA" id="ARBA00022741"/>
    </source>
</evidence>
<dbReference type="InterPro" id="IPR000873">
    <property type="entry name" value="AMP-dep_synth/lig_dom"/>
</dbReference>
<dbReference type="GO" id="GO:0005524">
    <property type="term" value="F:ATP binding"/>
    <property type="evidence" value="ECO:0007669"/>
    <property type="project" value="UniProtKB-KW"/>
</dbReference>
<feature type="domain" description="AMP-dependent synthetase/ligase" evidence="6">
    <location>
        <begin position="65"/>
        <end position="496"/>
    </location>
</feature>